<dbReference type="InterPro" id="IPR036046">
    <property type="entry name" value="Acylphosphatase-like_dom_sf"/>
</dbReference>
<dbReference type="Gene3D" id="3.30.70.100">
    <property type="match status" value="1"/>
</dbReference>
<dbReference type="GO" id="GO:0009882">
    <property type="term" value="F:blue light photoreceptor activity"/>
    <property type="evidence" value="ECO:0007669"/>
    <property type="project" value="InterPro"/>
</dbReference>
<protein>
    <recommendedName>
        <fullName evidence="1">BLUF domain-containing protein</fullName>
    </recommendedName>
</protein>
<dbReference type="SUPFAM" id="SSF54975">
    <property type="entry name" value="Acylphosphatase/BLUF domain-like"/>
    <property type="match status" value="1"/>
</dbReference>
<dbReference type="EMBL" id="QFZK01000018">
    <property type="protein sequence ID" value="RFO95324.1"/>
    <property type="molecule type" value="Genomic_DNA"/>
</dbReference>
<dbReference type="InterPro" id="IPR007024">
    <property type="entry name" value="BLUF_domain"/>
</dbReference>
<sequence>MTHLNIIFVSALLHEDGRDLPAILEHAIACNPSRTLRSMVLFSTGSVMQAIDGEALQARLELKRISGSSLYLDTIVLNEEEVQGHSLSGNSLGALHLSADVVGMLPADVAFFNLSEGAVVQRVRMGIARNLLKQFAFDYS</sequence>
<evidence type="ECO:0000259" key="1">
    <source>
        <dbReference type="PROSITE" id="PS50925"/>
    </source>
</evidence>
<accession>A0A3E1R7I9</accession>
<dbReference type="AlphaFoldDB" id="A0A3E1R7I9"/>
<proteinExistence type="predicted"/>
<dbReference type="PROSITE" id="PS50925">
    <property type="entry name" value="BLUF"/>
    <property type="match status" value="1"/>
</dbReference>
<organism evidence="2 3">
    <name type="scientific">Rhodoferax lacus</name>
    <dbReference type="NCBI Taxonomy" id="2184758"/>
    <lineage>
        <taxon>Bacteria</taxon>
        <taxon>Pseudomonadati</taxon>
        <taxon>Pseudomonadota</taxon>
        <taxon>Betaproteobacteria</taxon>
        <taxon>Burkholderiales</taxon>
        <taxon>Comamonadaceae</taxon>
        <taxon>Rhodoferax</taxon>
    </lineage>
</organism>
<name>A0A3E1R7I9_9BURK</name>
<reference evidence="2 3" key="1">
    <citation type="submission" date="2018-05" db="EMBL/GenBank/DDBJ databases">
        <title>Rhodoferax soyangensis sp.nov., isolated from an oligotrophic freshwater lake.</title>
        <authorList>
            <person name="Park M."/>
        </authorList>
    </citation>
    <scope>NUCLEOTIDE SEQUENCE [LARGE SCALE GENOMIC DNA]</scope>
    <source>
        <strain evidence="2 3">IMCC26218</strain>
    </source>
</reference>
<evidence type="ECO:0000313" key="2">
    <source>
        <dbReference type="EMBL" id="RFO95324.1"/>
    </source>
</evidence>
<dbReference type="Pfam" id="PF04940">
    <property type="entry name" value="BLUF"/>
    <property type="match status" value="1"/>
</dbReference>
<comment type="caution">
    <text evidence="2">The sequence shown here is derived from an EMBL/GenBank/DDBJ whole genome shotgun (WGS) entry which is preliminary data.</text>
</comment>
<dbReference type="GO" id="GO:0071949">
    <property type="term" value="F:FAD binding"/>
    <property type="evidence" value="ECO:0007669"/>
    <property type="project" value="InterPro"/>
</dbReference>
<feature type="domain" description="BLUF" evidence="1">
    <location>
        <begin position="3"/>
        <end position="93"/>
    </location>
</feature>
<gene>
    <name evidence="2" type="ORF">DIC66_19045</name>
</gene>
<dbReference type="RefSeq" id="WP_117179764.1">
    <property type="nucleotide sequence ID" value="NZ_QFZK01000018.1"/>
</dbReference>
<keyword evidence="3" id="KW-1185">Reference proteome</keyword>
<dbReference type="Proteomes" id="UP000260665">
    <property type="component" value="Unassembled WGS sequence"/>
</dbReference>
<evidence type="ECO:0000313" key="3">
    <source>
        <dbReference type="Proteomes" id="UP000260665"/>
    </source>
</evidence>